<feature type="compositionally biased region" description="Polar residues" evidence="1">
    <location>
        <begin position="1"/>
        <end position="10"/>
    </location>
</feature>
<dbReference type="EMBL" id="JAODUP010000260">
    <property type="protein sequence ID" value="KAK2154693.1"/>
    <property type="molecule type" value="Genomic_DNA"/>
</dbReference>
<feature type="region of interest" description="Disordered" evidence="1">
    <location>
        <begin position="36"/>
        <end position="92"/>
    </location>
</feature>
<reference evidence="2" key="1">
    <citation type="journal article" date="2023" name="Mol. Biol. Evol.">
        <title>Third-Generation Sequencing Reveals the Adaptive Role of the Epigenome in Three Deep-Sea Polychaetes.</title>
        <authorList>
            <person name="Perez M."/>
            <person name="Aroh O."/>
            <person name="Sun Y."/>
            <person name="Lan Y."/>
            <person name="Juniper S.K."/>
            <person name="Young C.R."/>
            <person name="Angers B."/>
            <person name="Qian P.Y."/>
        </authorList>
    </citation>
    <scope>NUCLEOTIDE SEQUENCE</scope>
    <source>
        <strain evidence="2">P08H-3</strain>
    </source>
</reference>
<feature type="region of interest" description="Disordered" evidence="1">
    <location>
        <begin position="1"/>
        <end position="23"/>
    </location>
</feature>
<evidence type="ECO:0000313" key="3">
    <source>
        <dbReference type="Proteomes" id="UP001208570"/>
    </source>
</evidence>
<evidence type="ECO:0000256" key="1">
    <source>
        <dbReference type="SAM" id="MobiDB-lite"/>
    </source>
</evidence>
<protein>
    <submittedName>
        <fullName evidence="2">Uncharacterized protein</fullName>
    </submittedName>
</protein>
<comment type="caution">
    <text evidence="2">The sequence shown here is derived from an EMBL/GenBank/DDBJ whole genome shotgun (WGS) entry which is preliminary data.</text>
</comment>
<name>A0AAD9JLK0_9ANNE</name>
<feature type="non-terminal residue" evidence="2">
    <location>
        <position position="1"/>
    </location>
</feature>
<gene>
    <name evidence="2" type="ORF">LSH36_260g03001</name>
</gene>
<proteinExistence type="predicted"/>
<accession>A0AAD9JLK0</accession>
<dbReference type="Proteomes" id="UP001208570">
    <property type="component" value="Unassembled WGS sequence"/>
</dbReference>
<sequence>LDILDNNTGDFQHKTKQDSITTEVDTVNASNKCESACSQDADKSGDYALPAKPSTSQSLLIDKSPVTESGRGDEVAADNGLNKPDVQSEKSQ</sequence>
<evidence type="ECO:0000313" key="2">
    <source>
        <dbReference type="EMBL" id="KAK2154693.1"/>
    </source>
</evidence>
<keyword evidence="3" id="KW-1185">Reference proteome</keyword>
<feature type="non-terminal residue" evidence="2">
    <location>
        <position position="92"/>
    </location>
</feature>
<organism evidence="2 3">
    <name type="scientific">Paralvinella palmiformis</name>
    <dbReference type="NCBI Taxonomy" id="53620"/>
    <lineage>
        <taxon>Eukaryota</taxon>
        <taxon>Metazoa</taxon>
        <taxon>Spiralia</taxon>
        <taxon>Lophotrochozoa</taxon>
        <taxon>Annelida</taxon>
        <taxon>Polychaeta</taxon>
        <taxon>Sedentaria</taxon>
        <taxon>Canalipalpata</taxon>
        <taxon>Terebellida</taxon>
        <taxon>Terebelliformia</taxon>
        <taxon>Alvinellidae</taxon>
        <taxon>Paralvinella</taxon>
    </lineage>
</organism>
<dbReference type="AlphaFoldDB" id="A0AAD9JLK0"/>